<protein>
    <submittedName>
        <fullName evidence="1">Uncharacterized protein</fullName>
    </submittedName>
</protein>
<gene>
    <name evidence="1" type="ORF">CLOSYM_00040</name>
</gene>
<name>A0ABC9U3Y6_CLOSY</name>
<organism evidence="1 2">
    <name type="scientific">[Clostridium] symbiosum ATCC 14940</name>
    <dbReference type="NCBI Taxonomy" id="411472"/>
    <lineage>
        <taxon>Bacteria</taxon>
        <taxon>Bacillati</taxon>
        <taxon>Bacillota</taxon>
        <taxon>Clostridia</taxon>
        <taxon>Lachnospirales</taxon>
        <taxon>Lachnospiraceae</taxon>
        <taxon>Otoolea</taxon>
    </lineage>
</organism>
<accession>A0ABC9U3Y6</accession>
<proteinExistence type="predicted"/>
<evidence type="ECO:0000313" key="1">
    <source>
        <dbReference type="EMBL" id="ERI80729.1"/>
    </source>
</evidence>
<dbReference type="Proteomes" id="UP000016491">
    <property type="component" value="Unassembled WGS sequence"/>
</dbReference>
<comment type="caution">
    <text evidence="1">The sequence shown here is derived from an EMBL/GenBank/DDBJ whole genome shotgun (WGS) entry which is preliminary data.</text>
</comment>
<evidence type="ECO:0000313" key="2">
    <source>
        <dbReference type="Proteomes" id="UP000016491"/>
    </source>
</evidence>
<dbReference type="EMBL" id="AWSU01000004">
    <property type="protein sequence ID" value="ERI80729.1"/>
    <property type="molecule type" value="Genomic_DNA"/>
</dbReference>
<dbReference type="AlphaFoldDB" id="A0ABC9U3Y6"/>
<sequence>MPSCPAILARRRLDSASVRCDTVFLELEAGEVVTDTGLLCFMISLLSYGIEIVRDKPFDSLP</sequence>
<reference evidence="1 2" key="1">
    <citation type="submission" date="2013-07" db="EMBL/GenBank/DDBJ databases">
        <authorList>
            <person name="Weinstock G."/>
            <person name="Sodergren E."/>
            <person name="Wylie T."/>
            <person name="Fulton L."/>
            <person name="Fulton R."/>
            <person name="Fronick C."/>
            <person name="O'Laughlin M."/>
            <person name="Godfrey J."/>
            <person name="Miner T."/>
            <person name="Herter B."/>
            <person name="Appelbaum E."/>
            <person name="Cordes M."/>
            <person name="Lek S."/>
            <person name="Wollam A."/>
            <person name="Pepin K.H."/>
            <person name="Palsikar V.B."/>
            <person name="Mitreva M."/>
            <person name="Wilson R.K."/>
        </authorList>
    </citation>
    <scope>NUCLEOTIDE SEQUENCE [LARGE SCALE GENOMIC DNA]</scope>
    <source>
        <strain evidence="1 2">ATCC 14940</strain>
    </source>
</reference>